<reference evidence="3" key="1">
    <citation type="journal article" date="2021" name="Microorganisms">
        <title>Acidisoma silvae sp. nov. and Acidisomacellulosilytica sp. nov., Two Acidophilic Bacteria Isolated from Decaying Wood, Hydrolyzing Cellulose and Producing Poly-3-hydroxybutyrate.</title>
        <authorList>
            <person name="Mieszkin S."/>
            <person name="Pouder E."/>
            <person name="Uroz S."/>
            <person name="Simon-Colin C."/>
            <person name="Alain K."/>
        </authorList>
    </citation>
    <scope>NUCLEOTIDE SEQUENCE</scope>
    <source>
        <strain evidence="3">HW T2.11</strain>
    </source>
</reference>
<evidence type="ECO:0000313" key="3">
    <source>
        <dbReference type="EMBL" id="MCB8878552.1"/>
    </source>
</evidence>
<evidence type="ECO:0000313" key="4">
    <source>
        <dbReference type="Proteomes" id="UP000708298"/>
    </source>
</evidence>
<evidence type="ECO:0000256" key="2">
    <source>
        <dbReference type="ARBA" id="ARBA00023235"/>
    </source>
</evidence>
<sequence length="381" mass="42234">MAAADAGLAWLRESAWPVWLAQGIDRDDAGQAIGFHESLSLDDLRCAADYRRLRVVTRQTFVFAEALSAGMTEAEEAVELGLRYLRRHAFDAAGGYHWRFDLAGRVTDAKRDLYDHAFVLLALSTVMKVRPDPLLRAEALALDAYLHGVFPHPAGGYGESLPASLPRRQNPHMHLLEANLAAAEAFPDGPFLDRAEGIVALFLSHMFLAGEGALAEYFDDDLTAHREDGRFLVEPGHHAEWVWLLHWYQTQRLAAGRPFLAAVDQAMRALDAFNDRFGIHATTGGLVDVLDSDGRLVSASQRLWPQTERLKAEILRPDATESRILHAFAVLRDYIAPAPPGLWMEQREPDGTFAKTPAPASSLYHLTSAYTVAARTLRSFS</sequence>
<organism evidence="3 4">
    <name type="scientific">Acidisoma silvae</name>
    <dbReference type="NCBI Taxonomy" id="2802396"/>
    <lineage>
        <taxon>Bacteria</taxon>
        <taxon>Pseudomonadati</taxon>
        <taxon>Pseudomonadota</taxon>
        <taxon>Alphaproteobacteria</taxon>
        <taxon>Acetobacterales</taxon>
        <taxon>Acidocellaceae</taxon>
        <taxon>Acidisoma</taxon>
    </lineage>
</organism>
<comment type="caution">
    <text evidence="3">The sequence shown here is derived from an EMBL/GenBank/DDBJ whole genome shotgun (WGS) entry which is preliminary data.</text>
</comment>
<dbReference type="InterPro" id="IPR008928">
    <property type="entry name" value="6-hairpin_glycosidase_sf"/>
</dbReference>
<dbReference type="PANTHER" id="PTHR15108">
    <property type="entry name" value="N-ACYLGLUCOSAMINE-2-EPIMERASE"/>
    <property type="match status" value="1"/>
</dbReference>
<dbReference type="InterPro" id="IPR010819">
    <property type="entry name" value="AGE/CE"/>
</dbReference>
<dbReference type="InterPro" id="IPR012341">
    <property type="entry name" value="6hp_glycosidase-like_sf"/>
</dbReference>
<accession>A0A964E1S4</accession>
<dbReference type="Gene3D" id="1.50.10.10">
    <property type="match status" value="1"/>
</dbReference>
<keyword evidence="4" id="KW-1185">Reference proteome</keyword>
<dbReference type="AlphaFoldDB" id="A0A964E1S4"/>
<dbReference type="GO" id="GO:0005975">
    <property type="term" value="P:carbohydrate metabolic process"/>
    <property type="evidence" value="ECO:0007669"/>
    <property type="project" value="InterPro"/>
</dbReference>
<dbReference type="Pfam" id="PF07221">
    <property type="entry name" value="GlcNAc_2-epim"/>
    <property type="match status" value="1"/>
</dbReference>
<dbReference type="GO" id="GO:0016853">
    <property type="term" value="F:isomerase activity"/>
    <property type="evidence" value="ECO:0007669"/>
    <property type="project" value="UniProtKB-KW"/>
</dbReference>
<evidence type="ECO:0000256" key="1">
    <source>
        <dbReference type="ARBA" id="ARBA00008558"/>
    </source>
</evidence>
<gene>
    <name evidence="3" type="ORF">ASILVAE211_25510</name>
</gene>
<dbReference type="Proteomes" id="UP000708298">
    <property type="component" value="Unassembled WGS sequence"/>
</dbReference>
<name>A0A964E1S4_9PROT</name>
<proteinExistence type="inferred from homology"/>
<comment type="similarity">
    <text evidence="1">Belongs to the N-acylglucosamine 2-epimerase family.</text>
</comment>
<dbReference type="SUPFAM" id="SSF48208">
    <property type="entry name" value="Six-hairpin glycosidases"/>
    <property type="match status" value="1"/>
</dbReference>
<feature type="non-terminal residue" evidence="3">
    <location>
        <position position="381"/>
    </location>
</feature>
<reference evidence="3" key="2">
    <citation type="submission" date="2021-01" db="EMBL/GenBank/DDBJ databases">
        <authorList>
            <person name="Mieszkin S."/>
            <person name="Pouder E."/>
            <person name="Alain K."/>
        </authorList>
    </citation>
    <scope>NUCLEOTIDE SEQUENCE</scope>
    <source>
        <strain evidence="3">HW T2.11</strain>
    </source>
</reference>
<dbReference type="EMBL" id="JAESVB010000054">
    <property type="protein sequence ID" value="MCB8878552.1"/>
    <property type="molecule type" value="Genomic_DNA"/>
</dbReference>
<protein>
    <submittedName>
        <fullName evidence="3">AGE family epimerase/isomerase</fullName>
    </submittedName>
</protein>
<keyword evidence="2" id="KW-0413">Isomerase</keyword>